<organism evidence="2 3">
    <name type="scientific">Candidatus Hakubella thermalkaliphila</name>
    <dbReference type="NCBI Taxonomy" id="2754717"/>
    <lineage>
        <taxon>Bacteria</taxon>
        <taxon>Bacillati</taxon>
        <taxon>Actinomycetota</taxon>
        <taxon>Actinomycetota incertae sedis</taxon>
        <taxon>Candidatus Hakubellales</taxon>
        <taxon>Candidatus Hakubellaceae</taxon>
        <taxon>Candidatus Hakubella</taxon>
    </lineage>
</organism>
<gene>
    <name evidence="2" type="ORF">HKBW3S33_01627</name>
</gene>
<evidence type="ECO:0000259" key="1">
    <source>
        <dbReference type="Pfam" id="PF00586"/>
    </source>
</evidence>
<dbReference type="PANTHER" id="PTHR30303">
    <property type="entry name" value="HYDROGENASE ISOENZYMES FORMATION PROTEIN HYPE"/>
    <property type="match status" value="1"/>
</dbReference>
<dbReference type="PANTHER" id="PTHR30303:SF0">
    <property type="entry name" value="CARBAMOYL DEHYDRATASE HYPE"/>
    <property type="match status" value="1"/>
</dbReference>
<accession>A0A6V8PBA2</accession>
<evidence type="ECO:0000313" key="3">
    <source>
        <dbReference type="Proteomes" id="UP000591948"/>
    </source>
</evidence>
<evidence type="ECO:0000313" key="2">
    <source>
        <dbReference type="EMBL" id="GFP28211.1"/>
    </source>
</evidence>
<proteinExistence type="predicted"/>
<reference evidence="2 3" key="1">
    <citation type="journal article" date="2020" name="Front. Microbiol.">
        <title>Single-cell genomics of novel Actinobacteria with the Wood-Ljungdahl pathway discovered in a serpentinizing system.</title>
        <authorList>
            <person name="Merino N."/>
            <person name="Kawai M."/>
            <person name="Boyd E.S."/>
            <person name="Colman D.R."/>
            <person name="McGlynn S.E."/>
            <person name="Nealson K.H."/>
            <person name="Kurokawa K."/>
            <person name="Hongoh Y."/>
        </authorList>
    </citation>
    <scope>NUCLEOTIDE SEQUENCE [LARGE SCALE GENOMIC DNA]</scope>
    <source>
        <strain evidence="2 3">S33</strain>
    </source>
</reference>
<feature type="non-terminal residue" evidence="2">
    <location>
        <position position="147"/>
    </location>
</feature>
<dbReference type="Gene3D" id="3.30.1330.10">
    <property type="entry name" value="PurM-like, N-terminal domain"/>
    <property type="match status" value="1"/>
</dbReference>
<dbReference type="Proteomes" id="UP000591948">
    <property type="component" value="Unassembled WGS sequence"/>
</dbReference>
<keyword evidence="3" id="KW-1185">Reference proteome</keyword>
<sequence length="147" mass="15379">MDRILLAHGSGGKLGYELIKSLFLASFNNPVLAQLDDAARIEIASGHLAISTDCYVVNPPFFPGGDIGKLAICGTVNDLSMRGAKPLYLTVGLIIEEGFPLPDLETITASMATTANEVGVQIVAGDTKVVEKGSADRIFINTAGIGM</sequence>
<feature type="domain" description="PurM-like N-terminal" evidence="1">
    <location>
        <begin position="36"/>
        <end position="147"/>
    </location>
</feature>
<comment type="caution">
    <text evidence="2">The sequence shown here is derived from an EMBL/GenBank/DDBJ whole genome shotgun (WGS) entry which is preliminary data.</text>
</comment>
<name>A0A6V8PBA2_9ACTN</name>
<dbReference type="InterPro" id="IPR036921">
    <property type="entry name" value="PurM-like_N_sf"/>
</dbReference>
<dbReference type="GO" id="GO:0051604">
    <property type="term" value="P:protein maturation"/>
    <property type="evidence" value="ECO:0007669"/>
    <property type="project" value="TreeGrafter"/>
</dbReference>
<dbReference type="InterPro" id="IPR011854">
    <property type="entry name" value="HypE"/>
</dbReference>
<dbReference type="Pfam" id="PF00586">
    <property type="entry name" value="AIRS"/>
    <property type="match status" value="1"/>
</dbReference>
<dbReference type="EMBL" id="BLRY01000141">
    <property type="protein sequence ID" value="GFP28211.1"/>
    <property type="molecule type" value="Genomic_DNA"/>
</dbReference>
<protein>
    <submittedName>
        <fullName evidence="2">Hydrogenase expression/formation protein HypE</fullName>
    </submittedName>
</protein>
<dbReference type="SUPFAM" id="SSF55326">
    <property type="entry name" value="PurM N-terminal domain-like"/>
    <property type="match status" value="1"/>
</dbReference>
<dbReference type="InterPro" id="IPR016188">
    <property type="entry name" value="PurM-like_N"/>
</dbReference>
<dbReference type="AlphaFoldDB" id="A0A6V8PBA2"/>